<reference evidence="1" key="3">
    <citation type="submission" date="2025-09" db="UniProtKB">
        <authorList>
            <consortium name="Ensembl"/>
        </authorList>
    </citation>
    <scope>IDENTIFICATION</scope>
</reference>
<dbReference type="Ensembl" id="ENSGEVT00005025495.1">
    <property type="protein sequence ID" value="ENSGEVP00005024248.1"/>
    <property type="gene ID" value="ENSGEVG00005017215.1"/>
</dbReference>
<sequence>MAATYQLVVTTVNCYSSVVIDCHFQHTVHYCTGTCQVFKQGVACIVAHHSICTELLRVPASNVRGANLDQRLPTPENGLTLAGNEDYHQIFPSNPRLKKGSSVQTTCKQRESRKNNQDEIDKLLLDLEHFSQKMEGALKEPTMKENNPGFLKGFGQEGGNVLPLALETKNKVSLFPDTNSTSPLSKTVETNGHKMEEDDKALLLRILESIEDFAQELVECHMGKGSLSKEKEMMQILQETLTTPSQSFPAVQRSCMGATTKDTVPTLIQQAPEVIKVRHQSLWLDNE</sequence>
<dbReference type="GeneTree" id="ENSGT00940000154659"/>
<reference evidence="1" key="1">
    <citation type="submission" date="2019-06" db="EMBL/GenBank/DDBJ databases">
        <title>G10K-VGP Goodes thornscrub tortoise genome, primary haplotype.</title>
        <authorList>
            <person name="Murphy B."/>
            <person name="Edwards T."/>
            <person name="Rhie A."/>
            <person name="Koren S."/>
            <person name="Phillippy A."/>
            <person name="Fedrigo O."/>
            <person name="Haase B."/>
            <person name="Mountcastle J."/>
            <person name="Lewin H."/>
            <person name="Damas J."/>
            <person name="Howe K."/>
            <person name="Formenti G."/>
            <person name="Myers G."/>
            <person name="Durbin R."/>
            <person name="Jarvis E.D."/>
        </authorList>
    </citation>
    <scope>NUCLEOTIDE SEQUENCE [LARGE SCALE GENOMIC DNA]</scope>
</reference>
<proteinExistence type="predicted"/>
<reference evidence="1" key="2">
    <citation type="submission" date="2025-08" db="UniProtKB">
        <authorList>
            <consortium name="Ensembl"/>
        </authorList>
    </citation>
    <scope>IDENTIFICATION</scope>
</reference>
<evidence type="ECO:0000313" key="2">
    <source>
        <dbReference type="Proteomes" id="UP000694390"/>
    </source>
</evidence>
<organism evidence="1 2">
    <name type="scientific">Gopherus evgoodei</name>
    <name type="common">Goodes thornscrub tortoise</name>
    <dbReference type="NCBI Taxonomy" id="1825980"/>
    <lineage>
        <taxon>Eukaryota</taxon>
        <taxon>Metazoa</taxon>
        <taxon>Chordata</taxon>
        <taxon>Craniata</taxon>
        <taxon>Vertebrata</taxon>
        <taxon>Euteleostomi</taxon>
        <taxon>Archelosauria</taxon>
        <taxon>Testudinata</taxon>
        <taxon>Testudines</taxon>
        <taxon>Cryptodira</taxon>
        <taxon>Durocryptodira</taxon>
        <taxon>Testudinoidea</taxon>
        <taxon>Testudinidae</taxon>
        <taxon>Gopherus</taxon>
    </lineage>
</organism>
<name>A0A8C4YEB1_9SAUR</name>
<accession>A0A8C4YEB1</accession>
<evidence type="ECO:0000313" key="1">
    <source>
        <dbReference type="Ensembl" id="ENSGEVP00005024248.1"/>
    </source>
</evidence>
<dbReference type="Proteomes" id="UP000694390">
    <property type="component" value="Chromosome 9"/>
</dbReference>
<keyword evidence="2" id="KW-1185">Reference proteome</keyword>
<dbReference type="AlphaFoldDB" id="A0A8C4YEB1"/>
<protein>
    <submittedName>
        <fullName evidence="1">Uncharacterized protein</fullName>
    </submittedName>
</protein>
<dbReference type="OrthoDB" id="5586at2759"/>